<keyword evidence="4" id="KW-1185">Reference proteome</keyword>
<dbReference type="GO" id="GO:0030170">
    <property type="term" value="F:pyridoxal phosphate binding"/>
    <property type="evidence" value="ECO:0007669"/>
    <property type="project" value="InterPro"/>
</dbReference>
<dbReference type="GO" id="GO:0008483">
    <property type="term" value="F:transaminase activity"/>
    <property type="evidence" value="ECO:0007669"/>
    <property type="project" value="TreeGrafter"/>
</dbReference>
<proteinExistence type="predicted"/>
<dbReference type="InterPro" id="IPR050478">
    <property type="entry name" value="Ethylene_sulfur-biosynth"/>
</dbReference>
<keyword evidence="1" id="KW-0663">Pyridoxal phosphate</keyword>
<dbReference type="InterPro" id="IPR015421">
    <property type="entry name" value="PyrdxlP-dep_Trfase_major"/>
</dbReference>
<dbReference type="PANTHER" id="PTHR43795:SF39">
    <property type="entry name" value="AMINOTRANSFERASE CLASS I_CLASSII DOMAIN-CONTAINING PROTEIN"/>
    <property type="match status" value="1"/>
</dbReference>
<dbReference type="InterPro" id="IPR015424">
    <property type="entry name" value="PyrdxlP-dep_Trfase"/>
</dbReference>
<accession>A0A067QSE7</accession>
<dbReference type="Pfam" id="PF00155">
    <property type="entry name" value="Aminotran_1_2"/>
    <property type="match status" value="1"/>
</dbReference>
<name>A0A067QSE7_ZOONE</name>
<reference evidence="3 4" key="1">
    <citation type="journal article" date="2014" name="Nat. Commun.">
        <title>Molecular traces of alternative social organization in a termite genome.</title>
        <authorList>
            <person name="Terrapon N."/>
            <person name="Li C."/>
            <person name="Robertson H.M."/>
            <person name="Ji L."/>
            <person name="Meng X."/>
            <person name="Booth W."/>
            <person name="Chen Z."/>
            <person name="Childers C.P."/>
            <person name="Glastad K.M."/>
            <person name="Gokhale K."/>
            <person name="Gowin J."/>
            <person name="Gronenberg W."/>
            <person name="Hermansen R.A."/>
            <person name="Hu H."/>
            <person name="Hunt B.G."/>
            <person name="Huylmans A.K."/>
            <person name="Khalil S.M."/>
            <person name="Mitchell R.D."/>
            <person name="Munoz-Torres M.C."/>
            <person name="Mustard J.A."/>
            <person name="Pan H."/>
            <person name="Reese J.T."/>
            <person name="Scharf M.E."/>
            <person name="Sun F."/>
            <person name="Vogel H."/>
            <person name="Xiao J."/>
            <person name="Yang W."/>
            <person name="Yang Z."/>
            <person name="Yang Z."/>
            <person name="Zhou J."/>
            <person name="Zhu J."/>
            <person name="Brent C.S."/>
            <person name="Elsik C.G."/>
            <person name="Goodisman M.A."/>
            <person name="Liberles D.A."/>
            <person name="Roe R.M."/>
            <person name="Vargo E.L."/>
            <person name="Vilcinskas A."/>
            <person name="Wang J."/>
            <person name="Bornberg-Bauer E."/>
            <person name="Korb J."/>
            <person name="Zhang G."/>
            <person name="Liebig J."/>
        </authorList>
    </citation>
    <scope>NUCLEOTIDE SEQUENCE [LARGE SCALE GENOMIC DNA]</scope>
    <source>
        <tissue evidence="3">Whole organism</tissue>
    </source>
</reference>
<dbReference type="InterPro" id="IPR015422">
    <property type="entry name" value="PyrdxlP-dep_Trfase_small"/>
</dbReference>
<gene>
    <name evidence="3" type="ORF">L798_02037</name>
</gene>
<dbReference type="Proteomes" id="UP000027135">
    <property type="component" value="Unassembled WGS sequence"/>
</dbReference>
<dbReference type="SUPFAM" id="SSF53383">
    <property type="entry name" value="PLP-dependent transferases"/>
    <property type="match status" value="1"/>
</dbReference>
<dbReference type="Gene3D" id="3.40.640.10">
    <property type="entry name" value="Type I PLP-dependent aspartate aminotransferase-like (Major domain)"/>
    <property type="match status" value="1"/>
</dbReference>
<dbReference type="InParanoid" id="A0A067QSE7"/>
<organism evidence="3 4">
    <name type="scientific">Zootermopsis nevadensis</name>
    <name type="common">Dampwood termite</name>
    <dbReference type="NCBI Taxonomy" id="136037"/>
    <lineage>
        <taxon>Eukaryota</taxon>
        <taxon>Metazoa</taxon>
        <taxon>Ecdysozoa</taxon>
        <taxon>Arthropoda</taxon>
        <taxon>Hexapoda</taxon>
        <taxon>Insecta</taxon>
        <taxon>Pterygota</taxon>
        <taxon>Neoptera</taxon>
        <taxon>Polyneoptera</taxon>
        <taxon>Dictyoptera</taxon>
        <taxon>Blattodea</taxon>
        <taxon>Blattoidea</taxon>
        <taxon>Termitoidae</taxon>
        <taxon>Termopsidae</taxon>
        <taxon>Zootermopsis</taxon>
    </lineage>
</organism>
<dbReference type="Gene3D" id="3.90.1150.10">
    <property type="entry name" value="Aspartate Aminotransferase, domain 1"/>
    <property type="match status" value="1"/>
</dbReference>
<evidence type="ECO:0000256" key="1">
    <source>
        <dbReference type="ARBA" id="ARBA00022898"/>
    </source>
</evidence>
<evidence type="ECO:0000259" key="2">
    <source>
        <dbReference type="Pfam" id="PF00155"/>
    </source>
</evidence>
<dbReference type="eggNOG" id="KOG0256">
    <property type="taxonomic scope" value="Eukaryota"/>
</dbReference>
<dbReference type="OMA" id="WFRISFA"/>
<feature type="domain" description="Aminotransferase class I/classII large" evidence="2">
    <location>
        <begin position="1"/>
        <end position="139"/>
    </location>
</feature>
<protein>
    <submittedName>
        <fullName evidence="3">1-aminocyclopropane-1-carboxylate synthase-like protein 1</fullName>
    </submittedName>
</protein>
<dbReference type="AlphaFoldDB" id="A0A067QSE7"/>
<sequence>MNLAGIRIGAVITQNKDLLHVVKNTSMYTAVPAIVQKAATKLLNDAVWMDEVFLPIHQQRLCEAAHKTRSTLASLGVEVRPAQAGFFLWADFRRFLPTLNHDGELALFKHFMARKVYVTPGSEMRCADPGWFRIVFSAAPHILEEGLSRIADTLKEFNITKQDL</sequence>
<dbReference type="GO" id="GO:0006520">
    <property type="term" value="P:amino acid metabolic process"/>
    <property type="evidence" value="ECO:0007669"/>
    <property type="project" value="TreeGrafter"/>
</dbReference>
<evidence type="ECO:0000313" key="4">
    <source>
        <dbReference type="Proteomes" id="UP000027135"/>
    </source>
</evidence>
<dbReference type="EMBL" id="KK853350">
    <property type="protein sequence ID" value="KDR08258.1"/>
    <property type="molecule type" value="Genomic_DNA"/>
</dbReference>
<dbReference type="InterPro" id="IPR004839">
    <property type="entry name" value="Aminotransferase_I/II_large"/>
</dbReference>
<dbReference type="PANTHER" id="PTHR43795">
    <property type="entry name" value="BIFUNCTIONAL ASPARTATE AMINOTRANSFERASE AND GLUTAMATE/ASPARTATE-PREPHENATE AMINOTRANSFERASE-RELATED"/>
    <property type="match status" value="1"/>
</dbReference>
<evidence type="ECO:0000313" key="3">
    <source>
        <dbReference type="EMBL" id="KDR08258.1"/>
    </source>
</evidence>
<dbReference type="STRING" id="136037.A0A067QSE7"/>